<sequence length="268" mass="29505">MTGAEGDIAMLLDAPQAITSPTPFLAPDTIFHLSGSTATSHSAQDDRIQAILAFLSDPEKARACAALQVIETPDFKPANAPSSLARTRGASAVVDDMSDAAFRARHAKPERMEKRLRHQEKETLVRDRRRHLNRIAALERVNVARLVPMLAAREQEQGRAVQSEVAYTEHLSLLQERLLAEAHATLQRYDTLLPGEARASSGASAQRVKSRAPLSTRLGPSLHELSNEVCTLYPDRTRQHPDTAFGERVPDYLTRSAPFEEAIAEFLA</sequence>
<keyword evidence="3" id="KW-1185">Reference proteome</keyword>
<evidence type="ECO:0000256" key="1">
    <source>
        <dbReference type="SAM" id="MobiDB-lite"/>
    </source>
</evidence>
<feature type="region of interest" description="Disordered" evidence="1">
    <location>
        <begin position="199"/>
        <end position="219"/>
    </location>
</feature>
<dbReference type="OrthoDB" id="2555515at2759"/>
<dbReference type="Proteomes" id="UP000232875">
    <property type="component" value="Unassembled WGS sequence"/>
</dbReference>
<protein>
    <submittedName>
        <fullName evidence="2">Uncharacterized protein</fullName>
    </submittedName>
</protein>
<gene>
    <name evidence="2" type="ORF">MVES_003676</name>
</gene>
<dbReference type="EMBL" id="KZ454995">
    <property type="protein sequence ID" value="PKI82472.1"/>
    <property type="molecule type" value="Genomic_DNA"/>
</dbReference>
<accession>A0A2N1J7N7</accession>
<evidence type="ECO:0000313" key="3">
    <source>
        <dbReference type="Proteomes" id="UP000232875"/>
    </source>
</evidence>
<organism evidence="2 3">
    <name type="scientific">Malassezia vespertilionis</name>
    <dbReference type="NCBI Taxonomy" id="2020962"/>
    <lineage>
        <taxon>Eukaryota</taxon>
        <taxon>Fungi</taxon>
        <taxon>Dikarya</taxon>
        <taxon>Basidiomycota</taxon>
        <taxon>Ustilaginomycotina</taxon>
        <taxon>Malasseziomycetes</taxon>
        <taxon>Malasseziales</taxon>
        <taxon>Malasseziaceae</taxon>
        <taxon>Malassezia</taxon>
    </lineage>
</organism>
<reference evidence="2 3" key="1">
    <citation type="submission" date="2017-10" db="EMBL/GenBank/DDBJ databases">
        <title>A novel species of cold-tolerant Malassezia isolated from bats.</title>
        <authorList>
            <person name="Lorch J.M."/>
            <person name="Palmer J.M."/>
            <person name="Vanderwolf K.J."/>
            <person name="Schmidt K.Z."/>
            <person name="Verant M.L."/>
            <person name="Weller T.J."/>
            <person name="Blehert D.S."/>
        </authorList>
    </citation>
    <scope>NUCLEOTIDE SEQUENCE [LARGE SCALE GENOMIC DNA]</scope>
    <source>
        <strain evidence="2 3">NWHC:44797-103</strain>
    </source>
</reference>
<dbReference type="STRING" id="2020962.A0A2N1J7N7"/>
<proteinExistence type="predicted"/>
<name>A0A2N1J7N7_9BASI</name>
<dbReference type="AlphaFoldDB" id="A0A2N1J7N7"/>
<evidence type="ECO:0000313" key="2">
    <source>
        <dbReference type="EMBL" id="PKI82472.1"/>
    </source>
</evidence>